<dbReference type="Gene3D" id="1.10.287.110">
    <property type="entry name" value="DnaJ domain"/>
    <property type="match status" value="1"/>
</dbReference>
<gene>
    <name evidence="1" type="ORF">AT9943_LOCUS23064</name>
</gene>
<dbReference type="SUPFAM" id="SSF46565">
    <property type="entry name" value="Chaperone J-domain"/>
    <property type="match status" value="1"/>
</dbReference>
<dbReference type="AlphaFoldDB" id="A0A7G2FIU2"/>
<accession>A0A7G2FIU2</accession>
<dbReference type="InterPro" id="IPR036869">
    <property type="entry name" value="J_dom_sf"/>
</dbReference>
<protein>
    <submittedName>
        <fullName evidence="1">(thale cress) hypothetical protein</fullName>
    </submittedName>
</protein>
<dbReference type="Proteomes" id="UP000516314">
    <property type="component" value="Chromosome 5"/>
</dbReference>
<organism evidence="1 2">
    <name type="scientific">Arabidopsis thaliana</name>
    <name type="common">Mouse-ear cress</name>
    <dbReference type="NCBI Taxonomy" id="3702"/>
    <lineage>
        <taxon>Eukaryota</taxon>
        <taxon>Viridiplantae</taxon>
        <taxon>Streptophyta</taxon>
        <taxon>Embryophyta</taxon>
        <taxon>Tracheophyta</taxon>
        <taxon>Spermatophyta</taxon>
        <taxon>Magnoliopsida</taxon>
        <taxon>eudicotyledons</taxon>
        <taxon>Gunneridae</taxon>
        <taxon>Pentapetalae</taxon>
        <taxon>rosids</taxon>
        <taxon>malvids</taxon>
        <taxon>Brassicales</taxon>
        <taxon>Brassicaceae</taxon>
        <taxon>Camelineae</taxon>
        <taxon>Arabidopsis</taxon>
    </lineage>
</organism>
<reference evidence="1 2" key="1">
    <citation type="submission" date="2020-09" db="EMBL/GenBank/DDBJ databases">
        <authorList>
            <person name="Ashkenazy H."/>
        </authorList>
    </citation>
    <scope>NUCLEOTIDE SEQUENCE [LARGE SCALE GENOMIC DNA]</scope>
    <source>
        <strain evidence="2">cv. Cdm-0</strain>
    </source>
</reference>
<evidence type="ECO:0000313" key="2">
    <source>
        <dbReference type="Proteomes" id="UP000516314"/>
    </source>
</evidence>
<sequence>MLKRLYTIFSSTPKEVEIFFRSAALKWHPDKHPGPSQEHKRSSNSALMHINHSVLHFLDLLQRNKLMSKQSFEYLLNG</sequence>
<proteinExistence type="predicted"/>
<name>A0A7G2FIU2_ARATH</name>
<dbReference type="EMBL" id="LR881470">
    <property type="protein sequence ID" value="CAD5335844.1"/>
    <property type="molecule type" value="Genomic_DNA"/>
</dbReference>
<evidence type="ECO:0000313" key="1">
    <source>
        <dbReference type="EMBL" id="CAD5335844.1"/>
    </source>
</evidence>